<sequence length="500" mass="55630">MESSCPAVAIIGSGISGLAAAQQLYRQGIRNLRILEATGRTGGRIWSQEYGKGLVEIGAHWIHGPSTKNPVFQLSSQYDLLDPGSMSEENQLVEFDSPLIFSVTYSSSGKKINCETVSDVGKMYSSWLHKSKAFTHGGCGPHNSVGSFLKQEISGSYHDWDREQVDLKMSLLNAFLKTECCISGTHSMDDVALGPFGEYTTLPGLDCTFPRGYESLVNQIKLSLPNDIVLLNKPVRTVNWKGSFQGQDSRIYPVKLECENGETFLADHVIVTVPLGFLKECADRFVCPTLPYNKLEAIQNMGFGTNNKIFLEFEKPFWEPECYVIQLVWEGESPLVKSQINLQQDWIKKLSCLFVLQPPAQIGHVLCGFIAGNESEFMETLSKEEIHSTMTNLLRRFTGNPNLPPPINILCTHWHSKPYTHGSYSYVAVGSSGRDIDILAQPLPEKGDPSKPLQVLFAGEATHRNFYSTTHGALLSGWREAERLINHYSGLRSVGNWSKL</sequence>
<comment type="similarity">
    <text evidence="3">Belongs to the flavin monoamine oxidase family.</text>
</comment>
<dbReference type="GO" id="GO:0005737">
    <property type="term" value="C:cytoplasm"/>
    <property type="evidence" value="ECO:0007669"/>
    <property type="project" value="UniProtKB-SubCell"/>
</dbReference>
<dbReference type="SUPFAM" id="SSF54373">
    <property type="entry name" value="FAD-linked reductases, C-terminal domain"/>
    <property type="match status" value="1"/>
</dbReference>
<dbReference type="SUPFAM" id="SSF51905">
    <property type="entry name" value="FAD/NAD(P)-binding domain"/>
    <property type="match status" value="1"/>
</dbReference>
<name>A0A8T2ISJ6_9PIPI</name>
<dbReference type="Pfam" id="PF01593">
    <property type="entry name" value="Amino_oxidase"/>
    <property type="match status" value="2"/>
</dbReference>
<dbReference type="PANTHER" id="PTHR10742">
    <property type="entry name" value="FLAVIN MONOAMINE OXIDASE"/>
    <property type="match status" value="1"/>
</dbReference>
<dbReference type="Proteomes" id="UP000812440">
    <property type="component" value="Chromosome 7"/>
</dbReference>
<evidence type="ECO:0000256" key="1">
    <source>
        <dbReference type="ARBA" id="ARBA00001974"/>
    </source>
</evidence>
<feature type="domain" description="Amine oxidase" evidence="8">
    <location>
        <begin position="167"/>
        <end position="485"/>
    </location>
</feature>
<feature type="domain" description="Amine oxidase" evidence="8">
    <location>
        <begin position="15"/>
        <end position="87"/>
    </location>
</feature>
<dbReference type="Gene3D" id="3.50.50.60">
    <property type="entry name" value="FAD/NAD(P)-binding domain"/>
    <property type="match status" value="1"/>
</dbReference>
<evidence type="ECO:0000256" key="3">
    <source>
        <dbReference type="ARBA" id="ARBA00005995"/>
    </source>
</evidence>
<organism evidence="9 10">
    <name type="scientific">Hymenochirus boettgeri</name>
    <name type="common">Congo dwarf clawed frog</name>
    <dbReference type="NCBI Taxonomy" id="247094"/>
    <lineage>
        <taxon>Eukaryota</taxon>
        <taxon>Metazoa</taxon>
        <taxon>Chordata</taxon>
        <taxon>Craniata</taxon>
        <taxon>Vertebrata</taxon>
        <taxon>Euteleostomi</taxon>
        <taxon>Amphibia</taxon>
        <taxon>Batrachia</taxon>
        <taxon>Anura</taxon>
        <taxon>Pipoidea</taxon>
        <taxon>Pipidae</taxon>
        <taxon>Pipinae</taxon>
        <taxon>Hymenochirus</taxon>
    </lineage>
</organism>
<evidence type="ECO:0000256" key="6">
    <source>
        <dbReference type="ARBA" id="ARBA00022827"/>
    </source>
</evidence>
<dbReference type="EMBL" id="JAACNH010000008">
    <property type="protein sequence ID" value="KAG8434922.1"/>
    <property type="molecule type" value="Genomic_DNA"/>
</dbReference>
<keyword evidence="7" id="KW-0560">Oxidoreductase</keyword>
<dbReference type="InterPro" id="IPR036188">
    <property type="entry name" value="FAD/NAD-bd_sf"/>
</dbReference>
<keyword evidence="4" id="KW-0963">Cytoplasm</keyword>
<keyword evidence="5" id="KW-0285">Flavoprotein</keyword>
<keyword evidence="6" id="KW-0274">FAD</keyword>
<protein>
    <recommendedName>
        <fullName evidence="8">Amine oxidase domain-containing protein</fullName>
    </recommendedName>
</protein>
<proteinExistence type="inferred from homology"/>
<evidence type="ECO:0000313" key="9">
    <source>
        <dbReference type="EMBL" id="KAG8434922.1"/>
    </source>
</evidence>
<gene>
    <name evidence="9" type="ORF">GDO86_013043</name>
</gene>
<comment type="subcellular location">
    <subcellularLocation>
        <location evidence="2">Cytoplasm</location>
    </subcellularLocation>
</comment>
<keyword evidence="10" id="KW-1185">Reference proteome</keyword>
<evidence type="ECO:0000256" key="4">
    <source>
        <dbReference type="ARBA" id="ARBA00022490"/>
    </source>
</evidence>
<evidence type="ECO:0000256" key="7">
    <source>
        <dbReference type="ARBA" id="ARBA00023002"/>
    </source>
</evidence>
<dbReference type="AlphaFoldDB" id="A0A8T2ISJ6"/>
<comment type="caution">
    <text evidence="9">The sequence shown here is derived from an EMBL/GenBank/DDBJ whole genome shotgun (WGS) entry which is preliminary data.</text>
</comment>
<dbReference type="OrthoDB" id="2019015at2759"/>
<dbReference type="InterPro" id="IPR002937">
    <property type="entry name" value="Amino_oxidase"/>
</dbReference>
<comment type="cofactor">
    <cofactor evidence="1">
        <name>FAD</name>
        <dbReference type="ChEBI" id="CHEBI:57692"/>
    </cofactor>
</comment>
<accession>A0A8T2ISJ6</accession>
<evidence type="ECO:0000313" key="10">
    <source>
        <dbReference type="Proteomes" id="UP000812440"/>
    </source>
</evidence>
<evidence type="ECO:0000256" key="5">
    <source>
        <dbReference type="ARBA" id="ARBA00022630"/>
    </source>
</evidence>
<dbReference type="Gene3D" id="3.90.660.10">
    <property type="match status" value="1"/>
</dbReference>
<dbReference type="InterPro" id="IPR050281">
    <property type="entry name" value="Flavin_monoamine_oxidase"/>
</dbReference>
<reference evidence="9" key="1">
    <citation type="thesis" date="2020" institute="ProQuest LLC" country="789 East Eisenhower Parkway, Ann Arbor, MI, USA">
        <title>Comparative Genomics and Chromosome Evolution.</title>
        <authorList>
            <person name="Mudd A.B."/>
        </authorList>
    </citation>
    <scope>NUCLEOTIDE SEQUENCE</scope>
    <source>
        <strain evidence="9">Female2</strain>
        <tissue evidence="9">Blood</tissue>
    </source>
</reference>
<dbReference type="GO" id="GO:0046203">
    <property type="term" value="P:spermidine catabolic process"/>
    <property type="evidence" value="ECO:0007669"/>
    <property type="project" value="TreeGrafter"/>
</dbReference>
<evidence type="ECO:0000259" key="8">
    <source>
        <dbReference type="Pfam" id="PF01593"/>
    </source>
</evidence>
<dbReference type="GO" id="GO:0046592">
    <property type="term" value="F:polyamine oxidase activity"/>
    <property type="evidence" value="ECO:0007669"/>
    <property type="project" value="TreeGrafter"/>
</dbReference>
<evidence type="ECO:0000256" key="2">
    <source>
        <dbReference type="ARBA" id="ARBA00004496"/>
    </source>
</evidence>
<dbReference type="PANTHER" id="PTHR10742:SF405">
    <property type="entry name" value="PEROXISOMAL N(1)-ACETYL-SPERMINE_SPERMIDINE OXIDASE"/>
    <property type="match status" value="1"/>
</dbReference>